<name>A0A075B1B7_ROZAC</name>
<dbReference type="Pfam" id="PF20209">
    <property type="entry name" value="DUF6570"/>
    <property type="match status" value="1"/>
</dbReference>
<dbReference type="OrthoDB" id="432234at2759"/>
<reference evidence="5" key="2">
    <citation type="journal article" date="2018" name="Nat. Microbiol.">
        <title>Leveraging single-cell genomics to expand the fungal tree of life.</title>
        <authorList>
            <person name="Ahrendt S.R."/>
            <person name="Quandt C.A."/>
            <person name="Ciobanu D."/>
            <person name="Clum A."/>
            <person name="Salamov A."/>
            <person name="Andreopoulos B."/>
            <person name="Cheng J.F."/>
            <person name="Woyke T."/>
            <person name="Pelin A."/>
            <person name="Henrissat B."/>
            <person name="Reynolds N.K."/>
            <person name="Benny G.L."/>
            <person name="Smith M.E."/>
            <person name="James T.Y."/>
            <person name="Grigoriev I.V."/>
        </authorList>
    </citation>
    <scope>NUCLEOTIDE SEQUENCE [LARGE SCALE GENOMIC DNA]</scope>
    <source>
        <strain evidence="5">CSF55</strain>
    </source>
</reference>
<sequence length="217" mass="24779">METFQQARCRTCHEMWPTPAVVPDNMAEYVCHRCKKDPMKFSLENDMLPNPSAIPLRIRKMLKNLTPVEEMLISPVLPIMAVYKLPGGQSVSRGFTANFRQDVNDLCKQLPRLPTCLPVLIGRRRGQQNTLRECKVRRARYEMNDINDRVLAVLEFLCEYHPLVLALGIAIEHANLSQLPKDNVLDLAALEGTEEEMEQLDDIARQDLGPEMADRIP</sequence>
<accession>A0A075B1B7</accession>
<feature type="domain" description="DUF6570" evidence="1">
    <location>
        <begin position="35"/>
        <end position="176"/>
    </location>
</feature>
<evidence type="ECO:0000259" key="1">
    <source>
        <dbReference type="Pfam" id="PF20209"/>
    </source>
</evidence>
<dbReference type="STRING" id="988480.A0A075B1B7"/>
<dbReference type="AlphaFoldDB" id="A0A075B1B7"/>
<dbReference type="InterPro" id="IPR046700">
    <property type="entry name" value="DUF6570"/>
</dbReference>
<protein>
    <recommendedName>
        <fullName evidence="1">DUF6570 domain-containing protein</fullName>
    </recommendedName>
</protein>
<evidence type="ECO:0000313" key="3">
    <source>
        <dbReference type="EMBL" id="RKP18673.1"/>
    </source>
</evidence>
<proteinExistence type="predicted"/>
<evidence type="ECO:0000313" key="4">
    <source>
        <dbReference type="Proteomes" id="UP000030755"/>
    </source>
</evidence>
<dbReference type="Proteomes" id="UP000281549">
    <property type="component" value="Unassembled WGS sequence"/>
</dbReference>
<evidence type="ECO:0000313" key="2">
    <source>
        <dbReference type="EMBL" id="EPZ36337.1"/>
    </source>
</evidence>
<dbReference type="EMBL" id="ML005397">
    <property type="protein sequence ID" value="RKP18673.1"/>
    <property type="molecule type" value="Genomic_DNA"/>
</dbReference>
<keyword evidence="4" id="KW-1185">Reference proteome</keyword>
<gene>
    <name evidence="2" type="ORF">O9G_005710</name>
    <name evidence="3" type="ORF">ROZALSC1DRAFT_29660</name>
</gene>
<reference evidence="2 4" key="1">
    <citation type="journal article" date="2013" name="Curr. Biol.">
        <title>Shared signatures of parasitism and phylogenomics unite Cryptomycota and microsporidia.</title>
        <authorList>
            <person name="James T.Y."/>
            <person name="Pelin A."/>
            <person name="Bonen L."/>
            <person name="Ahrendt S."/>
            <person name="Sain D."/>
            <person name="Corradi N."/>
            <person name="Stajich J.E."/>
        </authorList>
    </citation>
    <scope>NUCLEOTIDE SEQUENCE [LARGE SCALE GENOMIC DNA]</scope>
    <source>
        <strain evidence="2 4">CSF55</strain>
        <strain evidence="2 4">CSF55</strain>
    </source>
</reference>
<organism evidence="2 4">
    <name type="scientific">Rozella allomycis (strain CSF55)</name>
    <dbReference type="NCBI Taxonomy" id="988480"/>
    <lineage>
        <taxon>Eukaryota</taxon>
        <taxon>Fungi</taxon>
        <taxon>Fungi incertae sedis</taxon>
        <taxon>Cryptomycota</taxon>
        <taxon>Cryptomycota incertae sedis</taxon>
        <taxon>Rozella</taxon>
    </lineage>
</organism>
<dbReference type="HOGENOM" id="CLU_1272895_0_0_1"/>
<dbReference type="Proteomes" id="UP000030755">
    <property type="component" value="Unassembled WGS sequence"/>
</dbReference>
<reference evidence="3" key="3">
    <citation type="submission" date="2018-08" db="EMBL/GenBank/DDBJ databases">
        <title>Leveraging single-cell genomics to expand the Fungal Tree of Life.</title>
        <authorList>
            <consortium name="DOE Joint Genome Institute"/>
            <person name="Ahrendt S.R."/>
            <person name="Quandt C.A."/>
            <person name="Ciobanu D."/>
            <person name="Clum A."/>
            <person name="Salamov A."/>
            <person name="Andreopoulos B."/>
            <person name="Cheng J.-F."/>
            <person name="Woyke T."/>
            <person name="Pelin A."/>
            <person name="Henrissat B."/>
            <person name="Reynolds N."/>
            <person name="Benny G.L."/>
            <person name="Smith M.E."/>
            <person name="James T.Y."/>
            <person name="Grigoriev I.V."/>
        </authorList>
    </citation>
    <scope>NUCLEOTIDE SEQUENCE</scope>
    <source>
        <strain evidence="3">CSF55</strain>
    </source>
</reference>
<evidence type="ECO:0000313" key="5">
    <source>
        <dbReference type="Proteomes" id="UP000281549"/>
    </source>
</evidence>
<dbReference type="EMBL" id="KE560584">
    <property type="protein sequence ID" value="EPZ36337.1"/>
    <property type="molecule type" value="Genomic_DNA"/>
</dbReference>